<sequence length="164" mass="18172">MGVQENRGGRTRGLIKGYQSPLPPPTPRPYLSVHNSPLSVSPLPTPFSLPSPIHYLCLKYFTSRLRSISNIDDGEYHCNKTQVRKVISGVIGAASSVTSIQVANLLRLFKIPQVNGTLPAKFQIFIPLDEAERYPHYCSKITTPPWRRVWKVTGSDAEQGNEGG</sequence>
<evidence type="ECO:0000256" key="1">
    <source>
        <dbReference type="SAM" id="MobiDB-lite"/>
    </source>
</evidence>
<reference evidence="2" key="1">
    <citation type="submission" date="2022-01" db="EMBL/GenBank/DDBJ databases">
        <authorList>
            <person name="King R."/>
        </authorList>
    </citation>
    <scope>NUCLEOTIDE SEQUENCE</scope>
</reference>
<gene>
    <name evidence="2" type="ORF">NEZAVI_LOCUS12879</name>
</gene>
<dbReference type="AlphaFoldDB" id="A0A9P0HM04"/>
<feature type="region of interest" description="Disordered" evidence="1">
    <location>
        <begin position="1"/>
        <end position="28"/>
    </location>
</feature>
<proteinExistence type="predicted"/>
<dbReference type="Proteomes" id="UP001152798">
    <property type="component" value="Chromosome 6"/>
</dbReference>
<dbReference type="EMBL" id="OV725082">
    <property type="protein sequence ID" value="CAH1404476.1"/>
    <property type="molecule type" value="Genomic_DNA"/>
</dbReference>
<dbReference type="Gene3D" id="3.40.50.2300">
    <property type="match status" value="1"/>
</dbReference>
<evidence type="ECO:0000313" key="3">
    <source>
        <dbReference type="Proteomes" id="UP001152798"/>
    </source>
</evidence>
<accession>A0A9P0HM04</accession>
<keyword evidence="3" id="KW-1185">Reference proteome</keyword>
<evidence type="ECO:0000313" key="2">
    <source>
        <dbReference type="EMBL" id="CAH1404476.1"/>
    </source>
</evidence>
<protein>
    <submittedName>
        <fullName evidence="2">Uncharacterized protein</fullName>
    </submittedName>
</protein>
<name>A0A9P0HM04_NEZVI</name>
<organism evidence="2 3">
    <name type="scientific">Nezara viridula</name>
    <name type="common">Southern green stink bug</name>
    <name type="synonym">Cimex viridulus</name>
    <dbReference type="NCBI Taxonomy" id="85310"/>
    <lineage>
        <taxon>Eukaryota</taxon>
        <taxon>Metazoa</taxon>
        <taxon>Ecdysozoa</taxon>
        <taxon>Arthropoda</taxon>
        <taxon>Hexapoda</taxon>
        <taxon>Insecta</taxon>
        <taxon>Pterygota</taxon>
        <taxon>Neoptera</taxon>
        <taxon>Paraneoptera</taxon>
        <taxon>Hemiptera</taxon>
        <taxon>Heteroptera</taxon>
        <taxon>Panheteroptera</taxon>
        <taxon>Pentatomomorpha</taxon>
        <taxon>Pentatomoidea</taxon>
        <taxon>Pentatomidae</taxon>
        <taxon>Pentatominae</taxon>
        <taxon>Nezara</taxon>
    </lineage>
</organism>
<dbReference type="OrthoDB" id="425344at2759"/>